<evidence type="ECO:0000256" key="1">
    <source>
        <dbReference type="SAM" id="SignalP"/>
    </source>
</evidence>
<reference evidence="2 3" key="1">
    <citation type="submission" date="2016-10" db="EMBL/GenBank/DDBJ databases">
        <authorList>
            <person name="de Groot N.N."/>
        </authorList>
    </citation>
    <scope>NUCLEOTIDE SEQUENCE [LARGE SCALE GENOMIC DNA]</scope>
    <source>
        <strain evidence="2 3">ATCC 700224</strain>
    </source>
</reference>
<protein>
    <submittedName>
        <fullName evidence="2">Uncharacterized protein</fullName>
    </submittedName>
</protein>
<dbReference type="Proteomes" id="UP000199412">
    <property type="component" value="Unassembled WGS sequence"/>
</dbReference>
<name>A0A1G6ZSR5_9PROT</name>
<proteinExistence type="predicted"/>
<sequence length="39" mass="4128">MIRARVARRLALPHLLAMALVGRVPCCARFRPGGGGRAG</sequence>
<evidence type="ECO:0000313" key="3">
    <source>
        <dbReference type="Proteomes" id="UP000199412"/>
    </source>
</evidence>
<feature type="signal peptide" evidence="1">
    <location>
        <begin position="1"/>
        <end position="19"/>
    </location>
</feature>
<dbReference type="EMBL" id="FNAP01000003">
    <property type="protein sequence ID" value="SDE05443.1"/>
    <property type="molecule type" value="Genomic_DNA"/>
</dbReference>
<dbReference type="AlphaFoldDB" id="A0A1G6ZSR5"/>
<organism evidence="2 3">
    <name type="scientific">Rhodospira trueperi</name>
    <dbReference type="NCBI Taxonomy" id="69960"/>
    <lineage>
        <taxon>Bacteria</taxon>
        <taxon>Pseudomonadati</taxon>
        <taxon>Pseudomonadota</taxon>
        <taxon>Alphaproteobacteria</taxon>
        <taxon>Rhodospirillales</taxon>
        <taxon>Rhodospirillaceae</taxon>
        <taxon>Rhodospira</taxon>
    </lineage>
</organism>
<dbReference type="STRING" id="69960.SAMN05421720_10315"/>
<feature type="chain" id="PRO_5011718199" evidence="1">
    <location>
        <begin position="20"/>
        <end position="39"/>
    </location>
</feature>
<keyword evidence="1" id="KW-0732">Signal</keyword>
<accession>A0A1G6ZSR5</accession>
<keyword evidence="3" id="KW-1185">Reference proteome</keyword>
<evidence type="ECO:0000313" key="2">
    <source>
        <dbReference type="EMBL" id="SDE05443.1"/>
    </source>
</evidence>
<gene>
    <name evidence="2" type="ORF">SAMN05421720_10315</name>
</gene>